<gene>
    <name evidence="6" type="ORF">GCM10008986_00870</name>
</gene>
<keyword evidence="2 5" id="KW-0812">Transmembrane</keyword>
<proteinExistence type="predicted"/>
<keyword evidence="7" id="KW-1185">Reference proteome</keyword>
<dbReference type="EMBL" id="BAAADO010000001">
    <property type="protein sequence ID" value="GAA0480191.1"/>
    <property type="molecule type" value="Genomic_DNA"/>
</dbReference>
<evidence type="ECO:0000256" key="4">
    <source>
        <dbReference type="ARBA" id="ARBA00023136"/>
    </source>
</evidence>
<keyword evidence="4 5" id="KW-0472">Membrane</keyword>
<sequence length="123" mass="13651">MSESVNEPNEQQTEKSSTGMDLNVAGLLCYLAGIVTGIIFLVIEKESPFVKFHALQSIFTFLGVFVISTILAFIPIIGWMLSLLLYPLVLILWIILMVKAYQGKQMKLPIVGDMAEKQAKSQS</sequence>
<feature type="transmembrane region" description="Helical" evidence="5">
    <location>
        <begin position="55"/>
        <end position="77"/>
    </location>
</feature>
<dbReference type="PANTHER" id="PTHR36460:SF1">
    <property type="entry name" value="UPF0132 DOMAIN PROTEIN (AFU_ORTHOLOGUE AFUA_3G10255)"/>
    <property type="match status" value="1"/>
</dbReference>
<evidence type="ECO:0000256" key="3">
    <source>
        <dbReference type="ARBA" id="ARBA00022989"/>
    </source>
</evidence>
<reference evidence="6 7" key="1">
    <citation type="journal article" date="2019" name="Int. J. Syst. Evol. Microbiol.">
        <title>The Global Catalogue of Microorganisms (GCM) 10K type strain sequencing project: providing services to taxonomists for standard genome sequencing and annotation.</title>
        <authorList>
            <consortium name="The Broad Institute Genomics Platform"/>
            <consortium name="The Broad Institute Genome Sequencing Center for Infectious Disease"/>
            <person name="Wu L."/>
            <person name="Ma J."/>
        </authorList>
    </citation>
    <scope>NUCLEOTIDE SEQUENCE [LARGE SCALE GENOMIC DNA]</scope>
    <source>
        <strain evidence="6 7">JCM 12389</strain>
    </source>
</reference>
<evidence type="ECO:0000256" key="1">
    <source>
        <dbReference type="ARBA" id="ARBA00004141"/>
    </source>
</evidence>
<accession>A0ABN1AMQ4</accession>
<comment type="subcellular location">
    <subcellularLocation>
        <location evidence="1">Membrane</location>
        <topology evidence="1">Multi-pass membrane protein</topology>
    </subcellularLocation>
</comment>
<dbReference type="InterPro" id="IPR019109">
    <property type="entry name" value="MamF_MmsF"/>
</dbReference>
<evidence type="ECO:0000256" key="5">
    <source>
        <dbReference type="SAM" id="Phobius"/>
    </source>
</evidence>
<evidence type="ECO:0000313" key="6">
    <source>
        <dbReference type="EMBL" id="GAA0480191.1"/>
    </source>
</evidence>
<dbReference type="PANTHER" id="PTHR36460">
    <property type="entry name" value="UPF0132 DOMAIN PROTEIN (AFU_ORTHOLOGUE AFUA_3G10255)"/>
    <property type="match status" value="1"/>
</dbReference>
<dbReference type="RefSeq" id="WP_343836333.1">
    <property type="nucleotide sequence ID" value="NZ_BAAADO010000001.1"/>
</dbReference>
<dbReference type="Pfam" id="PF09685">
    <property type="entry name" value="MamF_MmsF"/>
    <property type="match status" value="1"/>
</dbReference>
<dbReference type="Proteomes" id="UP001500880">
    <property type="component" value="Unassembled WGS sequence"/>
</dbReference>
<evidence type="ECO:0000313" key="7">
    <source>
        <dbReference type="Proteomes" id="UP001500880"/>
    </source>
</evidence>
<feature type="transmembrane region" description="Helical" evidence="5">
    <location>
        <begin position="83"/>
        <end position="101"/>
    </location>
</feature>
<organism evidence="6 7">
    <name type="scientific">Salinibacillus aidingensis</name>
    <dbReference type="NCBI Taxonomy" id="237684"/>
    <lineage>
        <taxon>Bacteria</taxon>
        <taxon>Bacillati</taxon>
        <taxon>Bacillota</taxon>
        <taxon>Bacilli</taxon>
        <taxon>Bacillales</taxon>
        <taxon>Bacillaceae</taxon>
        <taxon>Salinibacillus</taxon>
    </lineage>
</organism>
<name>A0ABN1AMQ4_9BACI</name>
<protein>
    <submittedName>
        <fullName evidence="6">DUF4870 domain-containing protein</fullName>
    </submittedName>
</protein>
<comment type="caution">
    <text evidence="6">The sequence shown here is derived from an EMBL/GenBank/DDBJ whole genome shotgun (WGS) entry which is preliminary data.</text>
</comment>
<evidence type="ECO:0000256" key="2">
    <source>
        <dbReference type="ARBA" id="ARBA00022692"/>
    </source>
</evidence>
<keyword evidence="3 5" id="KW-1133">Transmembrane helix</keyword>
<feature type="transmembrane region" description="Helical" evidence="5">
    <location>
        <begin position="24"/>
        <end position="43"/>
    </location>
</feature>